<name>A0A9X2A3B1_9BACI</name>
<reference evidence="1" key="1">
    <citation type="submission" date="2022-02" db="EMBL/GenBank/DDBJ databases">
        <title>Halalkalibacter sp. nov. isolated from Lonar Lake, India.</title>
        <authorList>
            <person name="Joshi A."/>
            <person name="Thite S."/>
            <person name="Lodha T."/>
        </authorList>
    </citation>
    <scope>NUCLEOTIDE SEQUENCE</scope>
    <source>
        <strain evidence="1">MEB205</strain>
    </source>
</reference>
<gene>
    <name evidence="1" type="ORF">MF646_02720</name>
</gene>
<comment type="caution">
    <text evidence="1">The sequence shown here is derived from an EMBL/GenBank/DDBJ whole genome shotgun (WGS) entry which is preliminary data.</text>
</comment>
<dbReference type="Proteomes" id="UP001139150">
    <property type="component" value="Unassembled WGS sequence"/>
</dbReference>
<evidence type="ECO:0000313" key="2">
    <source>
        <dbReference type="Proteomes" id="UP001139150"/>
    </source>
</evidence>
<proteinExistence type="predicted"/>
<dbReference type="EMBL" id="JAKRYL010000002">
    <property type="protein sequence ID" value="MCL7746027.1"/>
    <property type="molecule type" value="Genomic_DNA"/>
</dbReference>
<dbReference type="AlphaFoldDB" id="A0A9X2A3B1"/>
<keyword evidence="2" id="KW-1185">Reference proteome</keyword>
<organism evidence="1 2">
    <name type="scientific">Halalkalibacter alkaliphilus</name>
    <dbReference type="NCBI Taxonomy" id="2917993"/>
    <lineage>
        <taxon>Bacteria</taxon>
        <taxon>Bacillati</taxon>
        <taxon>Bacillota</taxon>
        <taxon>Bacilli</taxon>
        <taxon>Bacillales</taxon>
        <taxon>Bacillaceae</taxon>
        <taxon>Halalkalibacter</taxon>
    </lineage>
</organism>
<accession>A0A9X2A3B1</accession>
<sequence length="99" mass="11173">MRIVEMHPREESSVIALETDPQTYFHGEAKILGLTLGEKKYSFVCHQDGVQVKNNEVKALYGPAIVCGEALQGLSEQEASLVQRYMNEYQFDLSNISLH</sequence>
<evidence type="ECO:0000313" key="1">
    <source>
        <dbReference type="EMBL" id="MCL7746027.1"/>
    </source>
</evidence>
<dbReference type="RefSeq" id="WP_250094956.1">
    <property type="nucleotide sequence ID" value="NZ_JAKRYL010000002.1"/>
</dbReference>
<protein>
    <submittedName>
        <fullName evidence="1">Uncharacterized protein</fullName>
    </submittedName>
</protein>